<reference evidence="1" key="1">
    <citation type="submission" date="2021-03" db="EMBL/GenBank/DDBJ databases">
        <title>Revisited historic fungal species revealed as producer of novel bioactive compounds through whole genome sequencing and comparative genomics.</title>
        <authorList>
            <person name="Vignolle G.A."/>
            <person name="Hochenegger N."/>
            <person name="Mach R.L."/>
            <person name="Mach-Aigner A.R."/>
            <person name="Javad Rahimi M."/>
            <person name="Salim K.A."/>
            <person name="Chan C.M."/>
            <person name="Lim L.B.L."/>
            <person name="Cai F."/>
            <person name="Druzhinina I.S."/>
            <person name="U'Ren J.M."/>
            <person name="Derntl C."/>
        </authorList>
    </citation>
    <scope>NUCLEOTIDE SEQUENCE</scope>
    <source>
        <strain evidence="1">TUCIM 5799</strain>
    </source>
</reference>
<comment type="caution">
    <text evidence="1">The sequence shown here is derived from an EMBL/GenBank/DDBJ whole genome shotgun (WGS) entry which is preliminary data.</text>
</comment>
<organism evidence="1 2">
    <name type="scientific">Neoarthrinium moseri</name>
    <dbReference type="NCBI Taxonomy" id="1658444"/>
    <lineage>
        <taxon>Eukaryota</taxon>
        <taxon>Fungi</taxon>
        <taxon>Dikarya</taxon>
        <taxon>Ascomycota</taxon>
        <taxon>Pezizomycotina</taxon>
        <taxon>Sordariomycetes</taxon>
        <taxon>Xylariomycetidae</taxon>
        <taxon>Amphisphaeriales</taxon>
        <taxon>Apiosporaceae</taxon>
        <taxon>Neoarthrinium</taxon>
    </lineage>
</organism>
<accession>A0A9Q0AI92</accession>
<dbReference type="EMBL" id="JAFIMR010000059">
    <property type="protein sequence ID" value="KAI1852969.1"/>
    <property type="molecule type" value="Genomic_DNA"/>
</dbReference>
<gene>
    <name evidence="1" type="ORF">JX265_012858</name>
</gene>
<protein>
    <submittedName>
        <fullName evidence="1">Uncharacterized protein</fullName>
    </submittedName>
</protein>
<proteinExistence type="predicted"/>
<dbReference type="AlphaFoldDB" id="A0A9Q0AI92"/>
<dbReference type="Proteomes" id="UP000829685">
    <property type="component" value="Unassembled WGS sequence"/>
</dbReference>
<keyword evidence="2" id="KW-1185">Reference proteome</keyword>
<evidence type="ECO:0000313" key="2">
    <source>
        <dbReference type="Proteomes" id="UP000829685"/>
    </source>
</evidence>
<sequence length="313" mass="36062">MADEPPGLTEIQGVPPEQGMYGIADRAAWELVCSSEQMYRPPRKHPTNSLKFEKTKYKAMESKSFFNLPQAASFNGNEETAFFGAPRKYTRETNWKTFKEQSMSKQSLLDVFAGTIPVLRQKEFLSRQECARMVDVLESHKIASTTLSTYGLEWDVSEAYSLQDRWKNELGIDIVHRIIQSLQRATGMAVRRAREADQDYFAGVIRAIDSGIQIHTDYAPFEGKGWEIGRIVAQMSWNILLNPVPGGDTFVFDRQWQAPQDDLSWRKDFPKYAYDPRMVEGCVFKVVKPTPGDLYWFNPRWAQSYCHNAQPRY</sequence>
<name>A0A9Q0AI92_9PEZI</name>
<evidence type="ECO:0000313" key="1">
    <source>
        <dbReference type="EMBL" id="KAI1852969.1"/>
    </source>
</evidence>